<keyword evidence="4" id="KW-0456">Lyase</keyword>
<dbReference type="Gene3D" id="3.60.120.10">
    <property type="entry name" value="Anthranilate synthase"/>
    <property type="match status" value="1"/>
</dbReference>
<evidence type="ECO:0000259" key="5">
    <source>
        <dbReference type="Pfam" id="PF00425"/>
    </source>
</evidence>
<dbReference type="Pfam" id="PF00425">
    <property type="entry name" value="Chorismate_bind"/>
    <property type="match status" value="1"/>
</dbReference>
<keyword evidence="2" id="KW-0479">Metal-binding</keyword>
<comment type="caution">
    <text evidence="6">The sequence shown here is derived from an EMBL/GenBank/DDBJ whole genome shotgun (WGS) entry which is preliminary data.</text>
</comment>
<feature type="domain" description="Chorismate-utilising enzyme C-terminal" evidence="5">
    <location>
        <begin position="170"/>
        <end position="428"/>
    </location>
</feature>
<dbReference type="RefSeq" id="WP_283764913.1">
    <property type="nucleotide sequence ID" value="NZ_JAQOSO010000001.1"/>
</dbReference>
<keyword evidence="3" id="KW-0460">Magnesium</keyword>
<evidence type="ECO:0000313" key="7">
    <source>
        <dbReference type="Proteomes" id="UP001235849"/>
    </source>
</evidence>
<evidence type="ECO:0000313" key="6">
    <source>
        <dbReference type="EMBL" id="MDJ1172525.1"/>
    </source>
</evidence>
<dbReference type="PANTHER" id="PTHR11236">
    <property type="entry name" value="AMINOBENZOATE/ANTHRANILATE SYNTHASE"/>
    <property type="match status" value="1"/>
</dbReference>
<dbReference type="InterPro" id="IPR019999">
    <property type="entry name" value="Anth_synth_I-like"/>
</dbReference>
<accession>A0ABT7B057</accession>
<organism evidence="6 7">
    <name type="scientific">Roseofilum capinflatum BLCC-M114</name>
    <dbReference type="NCBI Taxonomy" id="3022440"/>
    <lineage>
        <taxon>Bacteria</taxon>
        <taxon>Bacillati</taxon>
        <taxon>Cyanobacteriota</taxon>
        <taxon>Cyanophyceae</taxon>
        <taxon>Desertifilales</taxon>
        <taxon>Desertifilaceae</taxon>
        <taxon>Roseofilum</taxon>
        <taxon>Roseofilum capinflatum</taxon>
    </lineage>
</organism>
<proteinExistence type="predicted"/>
<keyword evidence="7" id="KW-1185">Reference proteome</keyword>
<dbReference type="PANTHER" id="PTHR11236:SF48">
    <property type="entry name" value="ISOCHORISMATE SYNTHASE MENF"/>
    <property type="match status" value="1"/>
</dbReference>
<evidence type="ECO:0000256" key="2">
    <source>
        <dbReference type="ARBA" id="ARBA00022723"/>
    </source>
</evidence>
<dbReference type="InterPro" id="IPR005801">
    <property type="entry name" value="ADC_synthase"/>
</dbReference>
<dbReference type="EMBL" id="JAQOSO010000001">
    <property type="protein sequence ID" value="MDJ1172525.1"/>
    <property type="molecule type" value="Genomic_DNA"/>
</dbReference>
<evidence type="ECO:0000256" key="1">
    <source>
        <dbReference type="ARBA" id="ARBA00001946"/>
    </source>
</evidence>
<reference evidence="6 7" key="1">
    <citation type="submission" date="2023-01" db="EMBL/GenBank/DDBJ databases">
        <title>Novel diversity within Roseofilum (Cyanobacteria; Desertifilaceae) from marine benthic mats with descriptions of four novel species.</title>
        <authorList>
            <person name="Wang Y."/>
            <person name="Berthold D.E."/>
            <person name="Hu J."/>
            <person name="Lefler F.W."/>
            <person name="Laughinghouse H.D. IV."/>
        </authorList>
    </citation>
    <scope>NUCLEOTIDE SEQUENCE [LARGE SCALE GENOMIC DNA]</scope>
    <source>
        <strain evidence="6 7">BLCC-M114</strain>
    </source>
</reference>
<dbReference type="Proteomes" id="UP001235849">
    <property type="component" value="Unassembled WGS sequence"/>
</dbReference>
<evidence type="ECO:0000256" key="4">
    <source>
        <dbReference type="ARBA" id="ARBA00023239"/>
    </source>
</evidence>
<dbReference type="InterPro" id="IPR015890">
    <property type="entry name" value="Chorismate_C"/>
</dbReference>
<dbReference type="SUPFAM" id="SSF56322">
    <property type="entry name" value="ADC synthase"/>
    <property type="match status" value="1"/>
</dbReference>
<comment type="cofactor">
    <cofactor evidence="1">
        <name>Mg(2+)</name>
        <dbReference type="ChEBI" id="CHEBI:18420"/>
    </cofactor>
</comment>
<gene>
    <name evidence="6" type="ORF">PMG25_00280</name>
</gene>
<name>A0ABT7B057_9CYAN</name>
<evidence type="ECO:0000256" key="3">
    <source>
        <dbReference type="ARBA" id="ARBA00022842"/>
    </source>
</evidence>
<dbReference type="PRINTS" id="PR00095">
    <property type="entry name" value="ANTSNTHASEI"/>
</dbReference>
<sequence length="440" mass="49849">MGRTWTYNEVLLPGQREPLGVLQTLIESRLFSEYGVYQSEEVVRFAGNRAIAVSVDLQQVTLQGLIEDRYFPVDDPLKQVEEALASIPLEQWTAYGYVSFDCVRYYYPYRKAIAGPLLYFFVPATEVIMTSDRILVRTLESPEPVCKLLQDSECRTTQSRTRPELVLTDRDQYQTQVETLQAAIHQGELHKAILSRSVKLKGNLDILGTYILGNQQNQALRSYGLHLPGVRTVGFSPEILMQLSHDPLKGRTLMTNPVAGTRPRGETPEADEQLKRQLFADAKEVKEHALSIWLVQDEMQQVCTPGTVKVMDFMQVKQYRWVQHLSSEVQGQLRSNHSLWDALKVLFPGVTVSGIEKEVAISWIDRLETEPRGIYAGAIGWINSQEEADLAIPIRSAYQYGEWIYLNAGAGIMAESVARNEYIESVNKMNTMLTNLVLES</sequence>
<protein>
    <submittedName>
        <fullName evidence="6">Chorismate-binding protein</fullName>
    </submittedName>
</protein>